<name>A0A919H8B6_9ACTN</name>
<dbReference type="EMBL" id="BNEE01000006">
    <property type="protein sequence ID" value="GHI89981.1"/>
    <property type="molecule type" value="Genomic_DNA"/>
</dbReference>
<evidence type="ECO:0000313" key="3">
    <source>
        <dbReference type="Proteomes" id="UP000600026"/>
    </source>
</evidence>
<organism evidence="2 3">
    <name type="scientific">Streptomyces xanthophaeus</name>
    <dbReference type="NCBI Taxonomy" id="67385"/>
    <lineage>
        <taxon>Bacteria</taxon>
        <taxon>Bacillati</taxon>
        <taxon>Actinomycetota</taxon>
        <taxon>Actinomycetes</taxon>
        <taxon>Kitasatosporales</taxon>
        <taxon>Streptomycetaceae</taxon>
        <taxon>Streptomyces</taxon>
    </lineage>
</organism>
<dbReference type="AlphaFoldDB" id="A0A919H8B6"/>
<gene>
    <name evidence="2" type="ORF">Sxan_73450</name>
</gene>
<comment type="caution">
    <text evidence="2">The sequence shown here is derived from an EMBL/GenBank/DDBJ whole genome shotgun (WGS) entry which is preliminary data.</text>
</comment>
<evidence type="ECO:0000256" key="1">
    <source>
        <dbReference type="SAM" id="MobiDB-lite"/>
    </source>
</evidence>
<feature type="region of interest" description="Disordered" evidence="1">
    <location>
        <begin position="1"/>
        <end position="24"/>
    </location>
</feature>
<proteinExistence type="predicted"/>
<protein>
    <submittedName>
        <fullName evidence="2">Uncharacterized protein</fullName>
    </submittedName>
</protein>
<keyword evidence="3" id="KW-1185">Reference proteome</keyword>
<reference evidence="2" key="1">
    <citation type="submission" date="2020-09" db="EMBL/GenBank/DDBJ databases">
        <title>Whole genome shotgun sequence of Streptomyces xanthophaeus NBRC 12829.</title>
        <authorList>
            <person name="Komaki H."/>
            <person name="Tamura T."/>
        </authorList>
    </citation>
    <scope>NUCLEOTIDE SEQUENCE</scope>
    <source>
        <strain evidence="2">NBRC 12829</strain>
    </source>
</reference>
<dbReference type="Proteomes" id="UP000600026">
    <property type="component" value="Unassembled WGS sequence"/>
</dbReference>
<accession>A0A919H8B6</accession>
<evidence type="ECO:0000313" key="2">
    <source>
        <dbReference type="EMBL" id="GHI89981.1"/>
    </source>
</evidence>
<sequence length="320" mass="34053">MTDSPDKPSPPSPSRSFGTPKLRTRIDPSDGAFLWHRTRMYASTGAPPDGVPGIWLRALRRSGNTFTYKIAAAASAAELIVTGASRETRPHGALCASLAEAGAAVRERAAAQPVAGSAPPPLGSVQISRWLASATGPGASRDLHGRLLASIGSKRMGELRAWADSIARAHPAHIALHGELSLAAVFPQRDGSTAILYGESIARGPVEYDAGWLLGELAELSDVSMRNGNTAYAETIGCHARSFLKPLLPVLDREVLGRCIVLRRLMHVIDYASFFGTGPLDSYIEEMPELVDSSGNHTLARMEITPPSHPGSSEKHARLS</sequence>